<comment type="caution">
    <text evidence="2">The sequence shown here is derived from an EMBL/GenBank/DDBJ whole genome shotgun (WGS) entry which is preliminary data.</text>
</comment>
<protein>
    <recommendedName>
        <fullName evidence="4">Phage protein</fullName>
    </recommendedName>
</protein>
<dbReference type="RefSeq" id="WP_046945302.1">
    <property type="nucleotide sequence ID" value="NZ_MOOS01000180.1"/>
</dbReference>
<reference evidence="2 3" key="1">
    <citation type="submission" date="2016-10" db="EMBL/GenBank/DDBJ databases">
        <title>Comparative genomics of Bacillus thuringiensis reveals a path to pathogens against multiple invertebrate hosts.</title>
        <authorList>
            <person name="Zheng J."/>
            <person name="Gao Q."/>
            <person name="Liu H."/>
            <person name="Peng D."/>
            <person name="Ruan L."/>
            <person name="Sun M."/>
        </authorList>
    </citation>
    <scope>NUCLEOTIDE SEQUENCE [LARGE SCALE GENOMIC DNA]</scope>
    <source>
        <strain evidence="2">BGSC 4CF1</strain>
    </source>
</reference>
<keyword evidence="1" id="KW-0472">Membrane</keyword>
<feature type="transmembrane region" description="Helical" evidence="1">
    <location>
        <begin position="6"/>
        <end position="26"/>
    </location>
</feature>
<keyword evidence="1" id="KW-0812">Transmembrane</keyword>
<gene>
    <name evidence="2" type="ORF">BK750_25345</name>
</gene>
<accession>A0A9X6QW43</accession>
<dbReference type="EMBL" id="MOOS01000180">
    <property type="protein sequence ID" value="OUB60076.1"/>
    <property type="molecule type" value="Genomic_DNA"/>
</dbReference>
<evidence type="ECO:0008006" key="4">
    <source>
        <dbReference type="Google" id="ProtNLM"/>
    </source>
</evidence>
<evidence type="ECO:0000313" key="3">
    <source>
        <dbReference type="Proteomes" id="UP000194853"/>
    </source>
</evidence>
<dbReference type="Proteomes" id="UP000194853">
    <property type="component" value="Unassembled WGS sequence"/>
</dbReference>
<evidence type="ECO:0000256" key="1">
    <source>
        <dbReference type="SAM" id="Phobius"/>
    </source>
</evidence>
<keyword evidence="1" id="KW-1133">Transmembrane helix</keyword>
<evidence type="ECO:0000313" key="2">
    <source>
        <dbReference type="EMBL" id="OUB60076.1"/>
    </source>
</evidence>
<dbReference type="AlphaFoldDB" id="A0A9X6QW43"/>
<sequence>MIEDPIAASVFGLLIACSAWLGYITYEPIKQWAWSDVKQNKKAHGNGSFEKNKLL</sequence>
<name>A0A9X6QW43_BACTJ</name>
<proteinExistence type="predicted"/>
<organism evidence="2 3">
    <name type="scientific">Bacillus thuringiensis subsp. jegathesan</name>
    <dbReference type="NCBI Taxonomy" id="56955"/>
    <lineage>
        <taxon>Bacteria</taxon>
        <taxon>Bacillati</taxon>
        <taxon>Bacillota</taxon>
        <taxon>Bacilli</taxon>
        <taxon>Bacillales</taxon>
        <taxon>Bacillaceae</taxon>
        <taxon>Bacillus</taxon>
        <taxon>Bacillus cereus group</taxon>
    </lineage>
</organism>